<sequence length="78" mass="8096">MESTNLECFLDCTTRSQFLKCVRAESMKANPTKMPEIGREEAALAAGDGVGNIATSCVETDEASAAMKGGDSATTMSG</sequence>
<protein>
    <submittedName>
        <fullName evidence="1">Uncharacterized protein</fullName>
    </submittedName>
</protein>
<evidence type="ECO:0000313" key="2">
    <source>
        <dbReference type="Proteomes" id="UP001055811"/>
    </source>
</evidence>
<organism evidence="1 2">
    <name type="scientific">Cichorium intybus</name>
    <name type="common">Chicory</name>
    <dbReference type="NCBI Taxonomy" id="13427"/>
    <lineage>
        <taxon>Eukaryota</taxon>
        <taxon>Viridiplantae</taxon>
        <taxon>Streptophyta</taxon>
        <taxon>Embryophyta</taxon>
        <taxon>Tracheophyta</taxon>
        <taxon>Spermatophyta</taxon>
        <taxon>Magnoliopsida</taxon>
        <taxon>eudicotyledons</taxon>
        <taxon>Gunneridae</taxon>
        <taxon>Pentapetalae</taxon>
        <taxon>asterids</taxon>
        <taxon>campanulids</taxon>
        <taxon>Asterales</taxon>
        <taxon>Asteraceae</taxon>
        <taxon>Cichorioideae</taxon>
        <taxon>Cichorieae</taxon>
        <taxon>Cichoriinae</taxon>
        <taxon>Cichorium</taxon>
    </lineage>
</organism>
<accession>A0ACB8YWH6</accession>
<evidence type="ECO:0000313" key="1">
    <source>
        <dbReference type="EMBL" id="KAI3689637.1"/>
    </source>
</evidence>
<comment type="caution">
    <text evidence="1">The sequence shown here is derived from an EMBL/GenBank/DDBJ whole genome shotgun (WGS) entry which is preliminary data.</text>
</comment>
<name>A0ACB8YWH6_CICIN</name>
<gene>
    <name evidence="1" type="ORF">L2E82_47601</name>
</gene>
<reference evidence="1 2" key="2">
    <citation type="journal article" date="2022" name="Mol. Ecol. Resour.">
        <title>The genomes of chicory, endive, great burdock and yacon provide insights into Asteraceae paleo-polyploidization history and plant inulin production.</title>
        <authorList>
            <person name="Fan W."/>
            <person name="Wang S."/>
            <person name="Wang H."/>
            <person name="Wang A."/>
            <person name="Jiang F."/>
            <person name="Liu H."/>
            <person name="Zhao H."/>
            <person name="Xu D."/>
            <person name="Zhang Y."/>
        </authorList>
    </citation>
    <scope>NUCLEOTIDE SEQUENCE [LARGE SCALE GENOMIC DNA]</scope>
    <source>
        <strain evidence="2">cv. Punajuju</strain>
        <tissue evidence="1">Leaves</tissue>
    </source>
</reference>
<reference evidence="2" key="1">
    <citation type="journal article" date="2022" name="Mol. Ecol. Resour.">
        <title>The genomes of chicory, endive, great burdock and yacon provide insights into Asteraceae palaeo-polyploidization history and plant inulin production.</title>
        <authorList>
            <person name="Fan W."/>
            <person name="Wang S."/>
            <person name="Wang H."/>
            <person name="Wang A."/>
            <person name="Jiang F."/>
            <person name="Liu H."/>
            <person name="Zhao H."/>
            <person name="Xu D."/>
            <person name="Zhang Y."/>
        </authorList>
    </citation>
    <scope>NUCLEOTIDE SEQUENCE [LARGE SCALE GENOMIC DNA]</scope>
    <source>
        <strain evidence="2">cv. Punajuju</strain>
    </source>
</reference>
<proteinExistence type="predicted"/>
<keyword evidence="2" id="KW-1185">Reference proteome</keyword>
<dbReference type="EMBL" id="CM042017">
    <property type="protein sequence ID" value="KAI3689637.1"/>
    <property type="molecule type" value="Genomic_DNA"/>
</dbReference>
<dbReference type="Proteomes" id="UP001055811">
    <property type="component" value="Linkage Group LG09"/>
</dbReference>